<organism evidence="1 2">
    <name type="scientific">Populus alba x Populus x berolinensis</name>
    <dbReference type="NCBI Taxonomy" id="444605"/>
    <lineage>
        <taxon>Eukaryota</taxon>
        <taxon>Viridiplantae</taxon>
        <taxon>Streptophyta</taxon>
        <taxon>Embryophyta</taxon>
        <taxon>Tracheophyta</taxon>
        <taxon>Spermatophyta</taxon>
        <taxon>Magnoliopsida</taxon>
        <taxon>eudicotyledons</taxon>
        <taxon>Gunneridae</taxon>
        <taxon>Pentapetalae</taxon>
        <taxon>rosids</taxon>
        <taxon>fabids</taxon>
        <taxon>Malpighiales</taxon>
        <taxon>Salicaceae</taxon>
        <taxon>Saliceae</taxon>
        <taxon>Populus</taxon>
    </lineage>
</organism>
<evidence type="ECO:0000313" key="1">
    <source>
        <dbReference type="EMBL" id="KAJ6959804.1"/>
    </source>
</evidence>
<dbReference type="Proteomes" id="UP001164929">
    <property type="component" value="Chromosome 17"/>
</dbReference>
<sequence>MVAHFNQNTVDFSFKGVAQHFNEVFSQLVEGGHGHLVMMKKKLITKIIIVMMMDVMKQIWREICYCENEGMNMLSLSYMSLFFCRNKIDIKKDILCNVMPELLFFQLNHNLLINFFGYHQPLLTRKEIDII</sequence>
<protein>
    <submittedName>
        <fullName evidence="1">Uncharacterized protein</fullName>
    </submittedName>
</protein>
<dbReference type="AlphaFoldDB" id="A0AAD6LG60"/>
<keyword evidence="2" id="KW-1185">Reference proteome</keyword>
<evidence type="ECO:0000313" key="2">
    <source>
        <dbReference type="Proteomes" id="UP001164929"/>
    </source>
</evidence>
<gene>
    <name evidence="1" type="ORF">NC653_038000</name>
</gene>
<name>A0AAD6LG60_9ROSI</name>
<dbReference type="EMBL" id="JAQIZT010000017">
    <property type="protein sequence ID" value="KAJ6959804.1"/>
    <property type="molecule type" value="Genomic_DNA"/>
</dbReference>
<comment type="caution">
    <text evidence="1">The sequence shown here is derived from an EMBL/GenBank/DDBJ whole genome shotgun (WGS) entry which is preliminary data.</text>
</comment>
<reference evidence="1" key="1">
    <citation type="journal article" date="2023" name="Mol. Ecol. Resour.">
        <title>Chromosome-level genome assembly of a triploid poplar Populus alba 'Berolinensis'.</title>
        <authorList>
            <person name="Chen S."/>
            <person name="Yu Y."/>
            <person name="Wang X."/>
            <person name="Wang S."/>
            <person name="Zhang T."/>
            <person name="Zhou Y."/>
            <person name="He R."/>
            <person name="Meng N."/>
            <person name="Wang Y."/>
            <person name="Liu W."/>
            <person name="Liu Z."/>
            <person name="Liu J."/>
            <person name="Guo Q."/>
            <person name="Huang H."/>
            <person name="Sederoff R.R."/>
            <person name="Wang G."/>
            <person name="Qu G."/>
            <person name="Chen S."/>
        </authorList>
    </citation>
    <scope>NUCLEOTIDE SEQUENCE</scope>
    <source>
        <strain evidence="1">SC-2020</strain>
    </source>
</reference>
<accession>A0AAD6LG60</accession>
<proteinExistence type="predicted"/>